<evidence type="ECO:0000256" key="1">
    <source>
        <dbReference type="SAM" id="MobiDB-lite"/>
    </source>
</evidence>
<feature type="chain" id="PRO_5042198186" evidence="3">
    <location>
        <begin position="28"/>
        <end position="245"/>
    </location>
</feature>
<organism evidence="4 5">
    <name type="scientific">Zalerion maritima</name>
    <dbReference type="NCBI Taxonomy" id="339359"/>
    <lineage>
        <taxon>Eukaryota</taxon>
        <taxon>Fungi</taxon>
        <taxon>Dikarya</taxon>
        <taxon>Ascomycota</taxon>
        <taxon>Pezizomycotina</taxon>
        <taxon>Sordariomycetes</taxon>
        <taxon>Lulworthiomycetidae</taxon>
        <taxon>Lulworthiales</taxon>
        <taxon>Lulworthiaceae</taxon>
        <taxon>Zalerion</taxon>
    </lineage>
</organism>
<proteinExistence type="predicted"/>
<feature type="compositionally biased region" description="Polar residues" evidence="1">
    <location>
        <begin position="142"/>
        <end position="153"/>
    </location>
</feature>
<evidence type="ECO:0000313" key="5">
    <source>
        <dbReference type="Proteomes" id="UP001201980"/>
    </source>
</evidence>
<gene>
    <name evidence="4" type="ORF">MKZ38_002996</name>
</gene>
<dbReference type="AlphaFoldDB" id="A0AAD5RPK8"/>
<evidence type="ECO:0000256" key="2">
    <source>
        <dbReference type="SAM" id="Phobius"/>
    </source>
</evidence>
<keyword evidence="2" id="KW-0472">Membrane</keyword>
<name>A0AAD5RPK8_9PEZI</name>
<evidence type="ECO:0000256" key="3">
    <source>
        <dbReference type="SAM" id="SignalP"/>
    </source>
</evidence>
<feature type="transmembrane region" description="Helical" evidence="2">
    <location>
        <begin position="61"/>
        <end position="81"/>
    </location>
</feature>
<keyword evidence="5" id="KW-1185">Reference proteome</keyword>
<dbReference type="EMBL" id="JAKWBI020000194">
    <property type="protein sequence ID" value="KAJ2899563.1"/>
    <property type="molecule type" value="Genomic_DNA"/>
</dbReference>
<feature type="region of interest" description="Disordered" evidence="1">
    <location>
        <begin position="135"/>
        <end position="159"/>
    </location>
</feature>
<evidence type="ECO:0000313" key="4">
    <source>
        <dbReference type="EMBL" id="KAJ2899563.1"/>
    </source>
</evidence>
<protein>
    <submittedName>
        <fullName evidence="4">Uncharacterized protein</fullName>
    </submittedName>
</protein>
<keyword evidence="3" id="KW-0732">Signal</keyword>
<feature type="signal peptide" evidence="3">
    <location>
        <begin position="1"/>
        <end position="27"/>
    </location>
</feature>
<comment type="caution">
    <text evidence="4">The sequence shown here is derived from an EMBL/GenBank/DDBJ whole genome shotgun (WGS) entry which is preliminary data.</text>
</comment>
<dbReference type="Proteomes" id="UP001201980">
    <property type="component" value="Unassembled WGS sequence"/>
</dbReference>
<keyword evidence="2" id="KW-0812">Transmembrane</keyword>
<keyword evidence="2" id="KW-1133">Transmembrane helix</keyword>
<accession>A0AAD5RPK8</accession>
<reference evidence="4" key="1">
    <citation type="submission" date="2022-07" db="EMBL/GenBank/DDBJ databases">
        <title>Draft genome sequence of Zalerion maritima ATCC 34329, a (micro)plastics degrading marine fungus.</title>
        <authorList>
            <person name="Paco A."/>
            <person name="Goncalves M.F.M."/>
            <person name="Rocha-Santos T.A.P."/>
            <person name="Alves A."/>
        </authorList>
    </citation>
    <scope>NUCLEOTIDE SEQUENCE</scope>
    <source>
        <strain evidence="4">ATCC 34329</strain>
    </source>
</reference>
<sequence>MPSTTYLQPLSPIRLLTLLSSLASVSALPKGRGGGSSGGSSSGGDDDDDSDFSLFGLSSTWSYGIVAAIVIVVIVIIWYSVKCCLLPRLRKAKDAAGGKLSAMKIGGASAGGGGAQNGGGTGSYAPVPQLLQDHHQAGAGTGYNNHSNENTAGQAGPGGLQYPSQAQYAPYASQTQPPQMTGVGYAGAEQGIMGAQYPSAPPPQYQQQQHPQQGQYFVPGGAAQGYYDPGMGHRGVRRPSARCKV</sequence>